<name>A0ABT2Z9A0_9RHOB</name>
<evidence type="ECO:0000256" key="2">
    <source>
        <dbReference type="ARBA" id="ARBA00022603"/>
    </source>
</evidence>
<feature type="binding site" evidence="6">
    <location>
        <position position="289"/>
    </location>
    <ligand>
        <name>S-adenosyl-L-methionine</name>
        <dbReference type="ChEBI" id="CHEBI:59789"/>
    </ligand>
</feature>
<dbReference type="Proteomes" id="UP001652542">
    <property type="component" value="Unassembled WGS sequence"/>
</dbReference>
<feature type="binding site" evidence="6">
    <location>
        <position position="305"/>
    </location>
    <ligand>
        <name>S-adenosyl-L-methionine</name>
        <dbReference type="ChEBI" id="CHEBI:59789"/>
    </ligand>
</feature>
<dbReference type="SUPFAM" id="SSF48013">
    <property type="entry name" value="NusB-like"/>
    <property type="match status" value="1"/>
</dbReference>
<dbReference type="Pfam" id="PF01029">
    <property type="entry name" value="NusB"/>
    <property type="match status" value="1"/>
</dbReference>
<dbReference type="InterPro" id="IPR018314">
    <property type="entry name" value="RsmB/NOL1/NOP2-like_CS"/>
</dbReference>
<evidence type="ECO:0000256" key="1">
    <source>
        <dbReference type="ARBA" id="ARBA00007494"/>
    </source>
</evidence>
<proteinExistence type="inferred from homology"/>
<dbReference type="InterPro" id="IPR001678">
    <property type="entry name" value="MeTrfase_RsmB-F_NOP2_dom"/>
</dbReference>
<gene>
    <name evidence="8" type="ORF">OEW28_03015</name>
</gene>
<keyword evidence="4 6" id="KW-0949">S-adenosyl-L-methionine</keyword>
<organism evidence="8 9">
    <name type="scientific">Albidovulum marisflavi</name>
    <dbReference type="NCBI Taxonomy" id="2984159"/>
    <lineage>
        <taxon>Bacteria</taxon>
        <taxon>Pseudomonadati</taxon>
        <taxon>Pseudomonadota</taxon>
        <taxon>Alphaproteobacteria</taxon>
        <taxon>Rhodobacterales</taxon>
        <taxon>Paracoccaceae</taxon>
        <taxon>Albidovulum</taxon>
    </lineage>
</organism>
<evidence type="ECO:0000256" key="5">
    <source>
        <dbReference type="ARBA" id="ARBA00022884"/>
    </source>
</evidence>
<keyword evidence="2 6" id="KW-0489">Methyltransferase</keyword>
<dbReference type="RefSeq" id="WP_263733237.1">
    <property type="nucleotide sequence ID" value="NZ_JAOWKY010000001.1"/>
</dbReference>
<comment type="similarity">
    <text evidence="1 6">Belongs to the class I-like SAM-binding methyltransferase superfamily. RsmB/NOP family.</text>
</comment>
<evidence type="ECO:0000313" key="9">
    <source>
        <dbReference type="Proteomes" id="UP001652542"/>
    </source>
</evidence>
<dbReference type="InterPro" id="IPR049560">
    <property type="entry name" value="MeTrfase_RsmB-F_NOP2_cat"/>
</dbReference>
<dbReference type="PRINTS" id="PR02008">
    <property type="entry name" value="RCMTFAMILY"/>
</dbReference>
<evidence type="ECO:0000259" key="7">
    <source>
        <dbReference type="PROSITE" id="PS51686"/>
    </source>
</evidence>
<dbReference type="Gene3D" id="1.10.940.10">
    <property type="entry name" value="NusB-like"/>
    <property type="match status" value="1"/>
</dbReference>
<keyword evidence="5 6" id="KW-0694">RNA-binding</keyword>
<dbReference type="Gene3D" id="3.40.50.150">
    <property type="entry name" value="Vaccinia Virus protein VP39"/>
    <property type="match status" value="1"/>
</dbReference>
<dbReference type="InterPro" id="IPR023267">
    <property type="entry name" value="RCMT"/>
</dbReference>
<reference evidence="8 9" key="1">
    <citation type="submission" date="2022-10" db="EMBL/GenBank/DDBJ databases">
        <title>Defluviimonas sp. nov., isolated from ocean surface water.</title>
        <authorList>
            <person name="He W."/>
            <person name="Wang L."/>
            <person name="Zhang D.-F."/>
        </authorList>
    </citation>
    <scope>NUCLEOTIDE SEQUENCE [LARGE SCALE GENOMIC DNA]</scope>
    <source>
        <strain evidence="8 9">WL0002</strain>
    </source>
</reference>
<keyword evidence="9" id="KW-1185">Reference proteome</keyword>
<accession>A0ABT2Z9A0</accession>
<feature type="binding site" evidence="6">
    <location>
        <begin position="242"/>
        <end position="248"/>
    </location>
    <ligand>
        <name>S-adenosyl-L-methionine</name>
        <dbReference type="ChEBI" id="CHEBI:59789"/>
    </ligand>
</feature>
<protein>
    <submittedName>
        <fullName evidence="8">Methyltransferase domain-containing protein</fullName>
    </submittedName>
</protein>
<dbReference type="PROSITE" id="PS01153">
    <property type="entry name" value="NOL1_NOP2_SUN"/>
    <property type="match status" value="1"/>
</dbReference>
<evidence type="ECO:0000256" key="3">
    <source>
        <dbReference type="ARBA" id="ARBA00022679"/>
    </source>
</evidence>
<dbReference type="Pfam" id="PF01189">
    <property type="entry name" value="Methyltr_RsmB-F"/>
    <property type="match status" value="1"/>
</dbReference>
<evidence type="ECO:0000256" key="4">
    <source>
        <dbReference type="ARBA" id="ARBA00022691"/>
    </source>
</evidence>
<feature type="binding site" evidence="6">
    <location>
        <position position="263"/>
    </location>
    <ligand>
        <name>S-adenosyl-L-methionine</name>
        <dbReference type="ChEBI" id="CHEBI:59789"/>
    </ligand>
</feature>
<dbReference type="InterPro" id="IPR035926">
    <property type="entry name" value="NusB-like_sf"/>
</dbReference>
<dbReference type="PANTHER" id="PTHR22807">
    <property type="entry name" value="NOP2 YEAST -RELATED NOL1/NOP2/FMU SUN DOMAIN-CONTAINING"/>
    <property type="match status" value="1"/>
</dbReference>
<keyword evidence="3 6" id="KW-0808">Transferase</keyword>
<comment type="caution">
    <text evidence="8">The sequence shown here is derived from an EMBL/GenBank/DDBJ whole genome shotgun (WGS) entry which is preliminary data.</text>
</comment>
<evidence type="ECO:0000256" key="6">
    <source>
        <dbReference type="PROSITE-ProRule" id="PRU01023"/>
    </source>
</evidence>
<dbReference type="PANTHER" id="PTHR22807:SF61">
    <property type="entry name" value="NOL1_NOP2_SUN FAMILY PROTEIN _ ANTITERMINATION NUSB DOMAIN-CONTAINING PROTEIN"/>
    <property type="match status" value="1"/>
</dbReference>
<sequence>MRNTQTARSVAARLVAGVLHDRLTLADQFARGALEPLDPAGRARAQRLALLTLRRVGPVDRVLKPLLRKAPPPPVHAILRVAVAEMLAEGGEPHGVVSEAVAQVRAGGRKLEGFAGMVNAVLRRASETPAADFAALPPQELPGWLRGRLMSAWGKPATRAMEAAHAAGAGLDLTPRDGDAAALAARLGGVALPTGSVRITARAQVSDLPGYESGDWWVQDAAAALPAAVLCARRGERVLDLCAAPGGKTLQLAAAGASVTALDLSESRMNRLRQNLARCRLGAETVVADALDWMPAQPFDAVLLDAPCSATGTIRRHPDLPFVRDPGGLKEIFGLQAALLDRALGFLKPGGRLVYSTCSLLPEEGERQASAALERHPDLRIEQPELQGTDPAWISPEGGLRLRPDFWPDLGALDGFYIALLRHSG</sequence>
<dbReference type="GO" id="GO:0008168">
    <property type="term" value="F:methyltransferase activity"/>
    <property type="evidence" value="ECO:0007669"/>
    <property type="project" value="UniProtKB-KW"/>
</dbReference>
<dbReference type="SUPFAM" id="SSF53335">
    <property type="entry name" value="S-adenosyl-L-methionine-dependent methyltransferases"/>
    <property type="match status" value="1"/>
</dbReference>
<feature type="active site" description="Nucleophile" evidence="6">
    <location>
        <position position="358"/>
    </location>
</feature>
<dbReference type="InterPro" id="IPR029063">
    <property type="entry name" value="SAM-dependent_MTases_sf"/>
</dbReference>
<dbReference type="GO" id="GO:0032259">
    <property type="term" value="P:methylation"/>
    <property type="evidence" value="ECO:0007669"/>
    <property type="project" value="UniProtKB-KW"/>
</dbReference>
<dbReference type="PROSITE" id="PS51686">
    <property type="entry name" value="SAM_MT_RSMB_NOP"/>
    <property type="match status" value="1"/>
</dbReference>
<evidence type="ECO:0000313" key="8">
    <source>
        <dbReference type="EMBL" id="MCV2867595.1"/>
    </source>
</evidence>
<feature type="domain" description="SAM-dependent MTase RsmB/NOP-type" evidence="7">
    <location>
        <begin position="133"/>
        <end position="424"/>
    </location>
</feature>
<dbReference type="CDD" id="cd02440">
    <property type="entry name" value="AdoMet_MTases"/>
    <property type="match status" value="1"/>
</dbReference>
<dbReference type="InterPro" id="IPR006027">
    <property type="entry name" value="NusB_RsmB_TIM44"/>
</dbReference>
<dbReference type="EMBL" id="JAOWKY010000001">
    <property type="protein sequence ID" value="MCV2867595.1"/>
    <property type="molecule type" value="Genomic_DNA"/>
</dbReference>